<dbReference type="EMBL" id="LR797277">
    <property type="protein sequence ID" value="CAB4199454.1"/>
    <property type="molecule type" value="Genomic_DNA"/>
</dbReference>
<sequence>MSNELVIAQPDYESLWKLSQRISNTPFVPTALRGKNEAVLACVLYGAELGLGPMQSLNSIHVIEGRTAMSPELMRAMVARHGHRIDVVENSAIACEVKGIRSDTGSTATVRWTMEDAKLAGLAGKNNWKTYPRAMLLARATSELCRIVFPDVIAGLSYTPEEVSSIAGVEYIEEVIEKPAAVIEQKVEEIDDEIIEAEIVEDEVVVETVVEEIKKTRNLKYIGGMAPVAEVAQELSKNPHVMKESGPAFDQRLAEAESWGKWPYVKAITSVAVKKLKRDNMPISFYELAHDEKLFYEVREAVLGKKQALI</sequence>
<reference evidence="1" key="1">
    <citation type="submission" date="2020-05" db="EMBL/GenBank/DDBJ databases">
        <authorList>
            <person name="Chiriac C."/>
            <person name="Salcher M."/>
            <person name="Ghai R."/>
            <person name="Kavagutti S V."/>
        </authorList>
    </citation>
    <scope>NUCLEOTIDE SEQUENCE</scope>
</reference>
<accession>A0A6J5QP72</accession>
<proteinExistence type="predicted"/>
<organism evidence="1">
    <name type="scientific">uncultured Caudovirales phage</name>
    <dbReference type="NCBI Taxonomy" id="2100421"/>
    <lineage>
        <taxon>Viruses</taxon>
        <taxon>Duplodnaviria</taxon>
        <taxon>Heunggongvirae</taxon>
        <taxon>Uroviricota</taxon>
        <taxon>Caudoviricetes</taxon>
        <taxon>Peduoviridae</taxon>
        <taxon>Maltschvirus</taxon>
        <taxon>Maltschvirus maltsch</taxon>
    </lineage>
</organism>
<gene>
    <name evidence="1" type="ORF">UFOVP1083_10</name>
    <name evidence="2" type="ORF">UFOVP1327_43</name>
</gene>
<evidence type="ECO:0000313" key="1">
    <source>
        <dbReference type="EMBL" id="CAB4182625.1"/>
    </source>
</evidence>
<dbReference type="EMBL" id="LR797036">
    <property type="protein sequence ID" value="CAB4182625.1"/>
    <property type="molecule type" value="Genomic_DNA"/>
</dbReference>
<protein>
    <submittedName>
        <fullName evidence="1">Uncharacterized protein</fullName>
    </submittedName>
</protein>
<name>A0A6J5QP72_9CAUD</name>
<evidence type="ECO:0000313" key="2">
    <source>
        <dbReference type="EMBL" id="CAB4199454.1"/>
    </source>
</evidence>